<keyword evidence="5 9" id="KW-0949">S-adenosyl-L-methionine</keyword>
<comment type="pathway">
    <text evidence="9">tRNA modification; N(7)-methylguanine-tRNA biosynthesis.</text>
</comment>
<dbReference type="PANTHER" id="PTHR23417:SF16">
    <property type="entry name" value="TRNA (GUANINE-N(7)-)-METHYLTRANSFERASE"/>
    <property type="match status" value="1"/>
</dbReference>
<dbReference type="OMA" id="QCGETVQ"/>
<dbReference type="Gene3D" id="3.40.50.150">
    <property type="entry name" value="Vaccinia Virus protein VP39"/>
    <property type="match status" value="1"/>
</dbReference>
<evidence type="ECO:0000256" key="1">
    <source>
        <dbReference type="ARBA" id="ARBA00000142"/>
    </source>
</evidence>
<comment type="subcellular location">
    <subcellularLocation>
        <location evidence="9">Nucleus</location>
    </subcellularLocation>
</comment>
<dbReference type="AlphaFoldDB" id="A0A0U1LRA3"/>
<feature type="binding site" evidence="9">
    <location>
        <begin position="202"/>
        <end position="203"/>
    </location>
    <ligand>
        <name>S-adenosyl-L-methionine</name>
        <dbReference type="ChEBI" id="CHEBI:59789"/>
    </ligand>
</feature>
<dbReference type="Proteomes" id="UP000054383">
    <property type="component" value="Unassembled WGS sequence"/>
</dbReference>
<reference evidence="11 12" key="1">
    <citation type="submission" date="2015-04" db="EMBL/GenBank/DDBJ databases">
        <authorList>
            <person name="Syromyatnikov M.Y."/>
            <person name="Popov V.N."/>
        </authorList>
    </citation>
    <scope>NUCLEOTIDE SEQUENCE [LARGE SCALE GENOMIC DNA]</scope>
    <source>
        <strain evidence="11">WF-38-12</strain>
    </source>
</reference>
<dbReference type="PROSITE" id="PS51625">
    <property type="entry name" value="SAM_MT_TRMB"/>
    <property type="match status" value="1"/>
</dbReference>
<evidence type="ECO:0000256" key="5">
    <source>
        <dbReference type="ARBA" id="ARBA00022691"/>
    </source>
</evidence>
<keyword evidence="6 9" id="KW-0819">tRNA processing</keyword>
<feature type="compositionally biased region" description="Low complexity" evidence="10">
    <location>
        <begin position="288"/>
        <end position="304"/>
    </location>
</feature>
<evidence type="ECO:0000256" key="2">
    <source>
        <dbReference type="ARBA" id="ARBA00022555"/>
    </source>
</evidence>
<proteinExistence type="inferred from homology"/>
<keyword evidence="8 9" id="KW-0539">Nucleus</keyword>
<comment type="subunit">
    <text evidence="9">Forms a complex with TRM82.</text>
</comment>
<organism evidence="11 12">
    <name type="scientific">Talaromyces islandicus</name>
    <name type="common">Penicillium islandicum</name>
    <dbReference type="NCBI Taxonomy" id="28573"/>
    <lineage>
        <taxon>Eukaryota</taxon>
        <taxon>Fungi</taxon>
        <taxon>Dikarya</taxon>
        <taxon>Ascomycota</taxon>
        <taxon>Pezizomycotina</taxon>
        <taxon>Eurotiomycetes</taxon>
        <taxon>Eurotiomycetidae</taxon>
        <taxon>Eurotiales</taxon>
        <taxon>Trichocomaceae</taxon>
        <taxon>Talaromyces</taxon>
        <taxon>Talaromyces sect. Islandici</taxon>
    </lineage>
</organism>
<dbReference type="InterPro" id="IPR025763">
    <property type="entry name" value="Trm8_euk"/>
</dbReference>
<dbReference type="UniPathway" id="UPA00989"/>
<evidence type="ECO:0000256" key="9">
    <source>
        <dbReference type="HAMAP-Rule" id="MF_03055"/>
    </source>
</evidence>
<dbReference type="Pfam" id="PF02390">
    <property type="entry name" value="Methyltransf_4"/>
    <property type="match status" value="2"/>
</dbReference>
<keyword evidence="2 9" id="KW-0820">tRNA-binding</keyword>
<evidence type="ECO:0000313" key="12">
    <source>
        <dbReference type="Proteomes" id="UP000054383"/>
    </source>
</evidence>
<feature type="binding site" evidence="9">
    <location>
        <begin position="343"/>
        <end position="345"/>
    </location>
    <ligand>
        <name>S-adenosyl-L-methionine</name>
        <dbReference type="ChEBI" id="CHEBI:59789"/>
    </ligand>
</feature>
<evidence type="ECO:0000256" key="8">
    <source>
        <dbReference type="ARBA" id="ARBA00023242"/>
    </source>
</evidence>
<gene>
    <name evidence="9" type="primary">TRM8</name>
    <name evidence="11" type="ORF">PISL3812_02062</name>
</gene>
<comment type="similarity">
    <text evidence="9">Belongs to the class I-like SAM-binding methyltransferase superfamily. TrmB family.</text>
</comment>
<feature type="region of interest" description="Disordered" evidence="10">
    <location>
        <begin position="141"/>
        <end position="177"/>
    </location>
</feature>
<protein>
    <recommendedName>
        <fullName evidence="9">tRNA (guanine-N(7)-)-methyltransferase</fullName>
        <ecNumber evidence="9">2.1.1.33</ecNumber>
    </recommendedName>
    <alternativeName>
        <fullName evidence="9">Transfer RNA methyltransferase 8</fullName>
    </alternativeName>
    <alternativeName>
        <fullName evidence="9">tRNA (guanine(46)-N(7))-methyltransferase</fullName>
    </alternativeName>
    <alternativeName>
        <fullName evidence="9">tRNA(m7G46)-methyltransferase</fullName>
    </alternativeName>
</protein>
<sequence>MGTAKKKVLHRNEYKKQLQEAQIAGKDVQHPRKKFYRQRAHANPFSDYDLKYPLTPAHMDWASHYPGFVNPDASQTTLSGTRKLLKDVEVADIGCGFGGLLIGLAPVLPDTLMVGLEIRAQVTEFLIARIAALRSQQDQLRGGLDSASSTKTSPKNENPREAEVQAQEIDLPEGAPTLPGAAEENTAIVKGGYQNITAIRANTMKFLPRFFAHHQLSKIFICFPDPHFKTRKHKARIVSSSLNAEYAFVLKPGGLLYTITDVEEYHKWILEHFGVPVPADTTVPAEPSSEQQENTGEQQQQQDGADSDSDNESSQARVKELFERVSDEELAKDECVRVMREETEEGRKVARNNGPKFVAVFRRLPDPEWSTS</sequence>
<feature type="active site" evidence="9">
    <location>
        <position position="225"/>
    </location>
</feature>
<dbReference type="STRING" id="28573.A0A0U1LRA3"/>
<dbReference type="InterPro" id="IPR029063">
    <property type="entry name" value="SAM-dependent_MTases_sf"/>
</dbReference>
<dbReference type="HAMAP" id="MF_03055">
    <property type="entry name" value="tRNA_methyltr_TrmB_euk"/>
    <property type="match status" value="1"/>
</dbReference>
<dbReference type="OrthoDB" id="47276at2759"/>
<evidence type="ECO:0000256" key="10">
    <source>
        <dbReference type="SAM" id="MobiDB-lite"/>
    </source>
</evidence>
<dbReference type="GO" id="GO:0005634">
    <property type="term" value="C:nucleus"/>
    <property type="evidence" value="ECO:0007669"/>
    <property type="project" value="UniProtKB-SubCell"/>
</dbReference>
<comment type="function">
    <text evidence="9">Catalyzes the formation of N(7)-methylguanine at position 46 (m7G46) in tRNA.</text>
</comment>
<evidence type="ECO:0000256" key="3">
    <source>
        <dbReference type="ARBA" id="ARBA00022603"/>
    </source>
</evidence>
<feature type="region of interest" description="Disordered" evidence="10">
    <location>
        <begin position="279"/>
        <end position="324"/>
    </location>
</feature>
<feature type="binding site" evidence="9">
    <location>
        <position position="222"/>
    </location>
    <ligand>
        <name>S-adenosyl-L-methionine</name>
        <dbReference type="ChEBI" id="CHEBI:59789"/>
    </ligand>
</feature>
<dbReference type="InterPro" id="IPR003358">
    <property type="entry name" value="tRNA_(Gua-N-7)_MeTrfase_Trmb"/>
</dbReference>
<accession>A0A0U1LRA3</accession>
<dbReference type="SUPFAM" id="SSF53335">
    <property type="entry name" value="S-adenosyl-L-methionine-dependent methyltransferases"/>
    <property type="match status" value="1"/>
</dbReference>
<feature type="compositionally biased region" description="Polar residues" evidence="10">
    <location>
        <begin position="146"/>
        <end position="156"/>
    </location>
</feature>
<evidence type="ECO:0000256" key="6">
    <source>
        <dbReference type="ARBA" id="ARBA00022694"/>
    </source>
</evidence>
<feature type="binding site" evidence="9">
    <location>
        <position position="94"/>
    </location>
    <ligand>
        <name>S-adenosyl-L-methionine</name>
        <dbReference type="ChEBI" id="CHEBI:59789"/>
    </ligand>
</feature>
<dbReference type="EMBL" id="CVMT01000002">
    <property type="protein sequence ID" value="CRG84883.1"/>
    <property type="molecule type" value="Genomic_DNA"/>
</dbReference>
<evidence type="ECO:0000313" key="11">
    <source>
        <dbReference type="EMBL" id="CRG84883.1"/>
    </source>
</evidence>
<evidence type="ECO:0000256" key="4">
    <source>
        <dbReference type="ARBA" id="ARBA00022679"/>
    </source>
</evidence>
<keyword evidence="4 9" id="KW-0808">Transferase</keyword>
<dbReference type="GO" id="GO:0000049">
    <property type="term" value="F:tRNA binding"/>
    <property type="evidence" value="ECO:0007669"/>
    <property type="project" value="UniProtKB-UniRule"/>
</dbReference>
<feature type="binding site" evidence="9">
    <location>
        <begin position="117"/>
        <end position="118"/>
    </location>
    <ligand>
        <name>S-adenosyl-L-methionine</name>
        <dbReference type="ChEBI" id="CHEBI:59789"/>
    </ligand>
</feature>
<name>A0A0U1LRA3_TALIS</name>
<comment type="catalytic activity">
    <reaction evidence="1 9">
        <text>guanosine(46) in tRNA + S-adenosyl-L-methionine = N(7)-methylguanosine(46) in tRNA + S-adenosyl-L-homocysteine</text>
        <dbReference type="Rhea" id="RHEA:42708"/>
        <dbReference type="Rhea" id="RHEA-COMP:10188"/>
        <dbReference type="Rhea" id="RHEA-COMP:10189"/>
        <dbReference type="ChEBI" id="CHEBI:57856"/>
        <dbReference type="ChEBI" id="CHEBI:59789"/>
        <dbReference type="ChEBI" id="CHEBI:74269"/>
        <dbReference type="ChEBI" id="CHEBI:74480"/>
        <dbReference type="EC" id="2.1.1.33"/>
    </reaction>
</comment>
<dbReference type="EC" id="2.1.1.33" evidence="9"/>
<keyword evidence="12" id="KW-1185">Reference proteome</keyword>
<dbReference type="GO" id="GO:0106143">
    <property type="term" value="C:tRNA (m7G46) methyltransferase complex"/>
    <property type="evidence" value="ECO:0007669"/>
    <property type="project" value="EnsemblFungi"/>
</dbReference>
<evidence type="ECO:0000256" key="7">
    <source>
        <dbReference type="ARBA" id="ARBA00022884"/>
    </source>
</evidence>
<keyword evidence="7 9" id="KW-0694">RNA-binding</keyword>
<dbReference type="GO" id="GO:0008176">
    <property type="term" value="F:tRNA (guanine(46)-N7)-methyltransferase activity"/>
    <property type="evidence" value="ECO:0007669"/>
    <property type="project" value="UniProtKB-UniRule"/>
</dbReference>
<dbReference type="PANTHER" id="PTHR23417">
    <property type="entry name" value="3-DEOXY-D-MANNO-OCTULOSONIC-ACID TRANSFERASE/TRNA GUANINE-N 7 - -METHYLTRANSFERASE"/>
    <property type="match status" value="1"/>
</dbReference>
<keyword evidence="3 9" id="KW-0489">Methyltransferase</keyword>